<sequence>MDMSLMFQDLFMPTGKICSILMLIWWLEVMVTFYGVKTFLRLLSQINWLVLQALGNWMIICRLRTVPKMC</sequence>
<keyword evidence="1" id="KW-0472">Membrane</keyword>
<name>A0A2P2N787_RHIMU</name>
<evidence type="ECO:0000256" key="1">
    <source>
        <dbReference type="SAM" id="Phobius"/>
    </source>
</evidence>
<accession>A0A2P2N787</accession>
<protein>
    <submittedName>
        <fullName evidence="2">Uncharacterized protein</fullName>
    </submittedName>
</protein>
<proteinExistence type="predicted"/>
<evidence type="ECO:0000313" key="2">
    <source>
        <dbReference type="EMBL" id="MBX38344.1"/>
    </source>
</evidence>
<keyword evidence="1" id="KW-0812">Transmembrane</keyword>
<organism evidence="2">
    <name type="scientific">Rhizophora mucronata</name>
    <name type="common">Asiatic mangrove</name>
    <dbReference type="NCBI Taxonomy" id="61149"/>
    <lineage>
        <taxon>Eukaryota</taxon>
        <taxon>Viridiplantae</taxon>
        <taxon>Streptophyta</taxon>
        <taxon>Embryophyta</taxon>
        <taxon>Tracheophyta</taxon>
        <taxon>Spermatophyta</taxon>
        <taxon>Magnoliopsida</taxon>
        <taxon>eudicotyledons</taxon>
        <taxon>Gunneridae</taxon>
        <taxon>Pentapetalae</taxon>
        <taxon>rosids</taxon>
        <taxon>fabids</taxon>
        <taxon>Malpighiales</taxon>
        <taxon>Rhizophoraceae</taxon>
        <taxon>Rhizophora</taxon>
    </lineage>
</organism>
<reference evidence="2" key="1">
    <citation type="submission" date="2018-02" db="EMBL/GenBank/DDBJ databases">
        <title>Rhizophora mucronata_Transcriptome.</title>
        <authorList>
            <person name="Meera S.P."/>
            <person name="Sreeshan A."/>
            <person name="Augustine A."/>
        </authorList>
    </citation>
    <scope>NUCLEOTIDE SEQUENCE</scope>
    <source>
        <tissue evidence="2">Leaf</tissue>
    </source>
</reference>
<dbReference type="EMBL" id="GGEC01057860">
    <property type="protein sequence ID" value="MBX38344.1"/>
    <property type="molecule type" value="Transcribed_RNA"/>
</dbReference>
<keyword evidence="1" id="KW-1133">Transmembrane helix</keyword>
<dbReference type="AlphaFoldDB" id="A0A2P2N787"/>
<feature type="transmembrane region" description="Helical" evidence="1">
    <location>
        <begin position="46"/>
        <end position="63"/>
    </location>
</feature>